<dbReference type="InterPro" id="IPR028098">
    <property type="entry name" value="Glyco_trans_4-like_N"/>
</dbReference>
<dbReference type="EMBL" id="CP034951">
    <property type="protein sequence ID" value="QAA81356.1"/>
    <property type="molecule type" value="Genomic_DNA"/>
</dbReference>
<gene>
    <name evidence="3" type="ORF">EI546_06275</name>
</gene>
<feature type="domain" description="Glycosyl transferase family 1" evidence="1">
    <location>
        <begin position="174"/>
        <end position="331"/>
    </location>
</feature>
<dbReference type="OrthoDB" id="9811239at2"/>
<keyword evidence="4" id="KW-1185">Reference proteome</keyword>
<keyword evidence="3" id="KW-0808">Transferase</keyword>
<accession>A0A410G260</accession>
<evidence type="ECO:0000313" key="3">
    <source>
        <dbReference type="EMBL" id="QAA81356.1"/>
    </source>
</evidence>
<dbReference type="Proteomes" id="UP000285517">
    <property type="component" value="Chromosome"/>
</dbReference>
<protein>
    <submittedName>
        <fullName evidence="3">Glycosyltransferase family 1 protein</fullName>
    </submittedName>
</protein>
<sequence>MKIIFFYTYNQSFLSSFFKELSIQLIEGEYDIKIVSLKEKSELLEVAPGLSVQILKKRSKWLNYISIFKLLMSEKPDVVISNFSYVNPAILSGKLLGIKKNIVWFHTVTQALNPSKNQVRIKSIFLKQASEIIVNSESLKGDLEHDYSISKTKIFPIPFWSSLEASHTKSEVFKKKSLIKIGCPGRIEEVKNQQLIIDSLVNVEERISWRLYIAGSGSNEESLRLKVRQLNLEDKVDFLGVLSIDKMKEYYEEIDLIILPSKFEAFGLVLIEALSMGCPVLVSESFGALGYIKDGEFLNKYSFNPHSSVDLSAKLNNVIANKEHSSDYFRNIYTTYFQKEKIIAKVEEVINL</sequence>
<dbReference type="PANTHER" id="PTHR12526:SF630">
    <property type="entry name" value="GLYCOSYLTRANSFERASE"/>
    <property type="match status" value="1"/>
</dbReference>
<evidence type="ECO:0000259" key="1">
    <source>
        <dbReference type="Pfam" id="PF00534"/>
    </source>
</evidence>
<dbReference type="Pfam" id="PF13439">
    <property type="entry name" value="Glyco_transf_4"/>
    <property type="match status" value="1"/>
</dbReference>
<evidence type="ECO:0000259" key="2">
    <source>
        <dbReference type="Pfam" id="PF13439"/>
    </source>
</evidence>
<dbReference type="Gene3D" id="3.40.50.2000">
    <property type="entry name" value="Glycogen Phosphorylase B"/>
    <property type="match status" value="2"/>
</dbReference>
<dbReference type="AlphaFoldDB" id="A0A410G260"/>
<feature type="domain" description="Glycosyltransferase subfamily 4-like N-terminal" evidence="2">
    <location>
        <begin position="19"/>
        <end position="158"/>
    </location>
</feature>
<proteinExistence type="predicted"/>
<dbReference type="SUPFAM" id="SSF53756">
    <property type="entry name" value="UDP-Glycosyltransferase/glycogen phosphorylase"/>
    <property type="match status" value="1"/>
</dbReference>
<name>A0A410G260_9FLAO</name>
<organism evidence="3 4">
    <name type="scientific">Aequorivita ciconiae</name>
    <dbReference type="NCBI Taxonomy" id="2494375"/>
    <lineage>
        <taxon>Bacteria</taxon>
        <taxon>Pseudomonadati</taxon>
        <taxon>Bacteroidota</taxon>
        <taxon>Flavobacteriia</taxon>
        <taxon>Flavobacteriales</taxon>
        <taxon>Flavobacteriaceae</taxon>
        <taxon>Aequorivita</taxon>
    </lineage>
</organism>
<dbReference type="PANTHER" id="PTHR12526">
    <property type="entry name" value="GLYCOSYLTRANSFERASE"/>
    <property type="match status" value="1"/>
</dbReference>
<dbReference type="RefSeq" id="WP_128249744.1">
    <property type="nucleotide sequence ID" value="NZ_CP034951.1"/>
</dbReference>
<dbReference type="InterPro" id="IPR001296">
    <property type="entry name" value="Glyco_trans_1"/>
</dbReference>
<evidence type="ECO:0000313" key="4">
    <source>
        <dbReference type="Proteomes" id="UP000285517"/>
    </source>
</evidence>
<dbReference type="KEGG" id="aev:EI546_06275"/>
<dbReference type="CDD" id="cd03801">
    <property type="entry name" value="GT4_PimA-like"/>
    <property type="match status" value="1"/>
</dbReference>
<dbReference type="GO" id="GO:0016757">
    <property type="term" value="F:glycosyltransferase activity"/>
    <property type="evidence" value="ECO:0007669"/>
    <property type="project" value="InterPro"/>
</dbReference>
<dbReference type="Pfam" id="PF00534">
    <property type="entry name" value="Glycos_transf_1"/>
    <property type="match status" value="1"/>
</dbReference>
<reference evidence="3 4" key="1">
    <citation type="submission" date="2019-01" db="EMBL/GenBank/DDBJ databases">
        <title>Complete genome sequencing of Aequorivita sp. H23M31.</title>
        <authorList>
            <person name="Bae J.-W."/>
        </authorList>
    </citation>
    <scope>NUCLEOTIDE SEQUENCE [LARGE SCALE GENOMIC DNA]</scope>
    <source>
        <strain evidence="3 4">H23M31</strain>
    </source>
</reference>